<dbReference type="AlphaFoldDB" id="A0A938BPI6"/>
<reference evidence="4 5" key="1">
    <citation type="submission" date="2019-03" db="EMBL/GenBank/DDBJ databases">
        <title>Lake Tanganyika Metagenome-Assembled Genomes (MAGs).</title>
        <authorList>
            <person name="Tran P."/>
        </authorList>
    </citation>
    <scope>NUCLEOTIDE SEQUENCE [LARGE SCALE GENOMIC DNA]</scope>
    <source>
        <strain evidence="4">K_DeepCast_65m_m2_236</strain>
    </source>
</reference>
<evidence type="ECO:0000256" key="3">
    <source>
        <dbReference type="PROSITE-ProRule" id="PRU00339"/>
    </source>
</evidence>
<accession>A0A938BPI6</accession>
<gene>
    <name evidence="4" type="ORF">FJZ00_13530</name>
</gene>
<dbReference type="PROSITE" id="PS50005">
    <property type="entry name" value="TPR"/>
    <property type="match status" value="2"/>
</dbReference>
<dbReference type="InterPro" id="IPR011990">
    <property type="entry name" value="TPR-like_helical_dom_sf"/>
</dbReference>
<dbReference type="EMBL" id="VGJX01000892">
    <property type="protein sequence ID" value="MBM3276169.1"/>
    <property type="molecule type" value="Genomic_DNA"/>
</dbReference>
<feature type="repeat" description="TPR" evidence="3">
    <location>
        <begin position="133"/>
        <end position="166"/>
    </location>
</feature>
<keyword evidence="1" id="KW-0677">Repeat</keyword>
<name>A0A938BPI6_9BACT</name>
<protein>
    <submittedName>
        <fullName evidence="4">Tetratricopeptide repeat protein</fullName>
    </submittedName>
</protein>
<keyword evidence="2 3" id="KW-0802">TPR repeat</keyword>
<sequence length="184" mass="21368">MSGNWSLEAEFARERKRRARDSFQQAYRLQREAMAEADRALRRDLFEGVVAHYRRSLEFLPTAETYTFLGWAYSFLGDFKAAISSCQHAISLDPDYGNPYNDIGVYLMEEGAYDQAIAYLQKAIGAKRYDCLHYAHYNLGRVLLVRGRVCEAESEFRRALEIEPQYVLARVALHQLEARKDPER</sequence>
<dbReference type="InterPro" id="IPR051685">
    <property type="entry name" value="Ycf3/AcsC/BcsC/TPR_MFPF"/>
</dbReference>
<dbReference type="Gene3D" id="1.25.40.10">
    <property type="entry name" value="Tetratricopeptide repeat domain"/>
    <property type="match status" value="1"/>
</dbReference>
<evidence type="ECO:0000313" key="5">
    <source>
        <dbReference type="Proteomes" id="UP000703893"/>
    </source>
</evidence>
<dbReference type="SMART" id="SM00028">
    <property type="entry name" value="TPR"/>
    <property type="match status" value="3"/>
</dbReference>
<proteinExistence type="predicted"/>
<evidence type="ECO:0000256" key="1">
    <source>
        <dbReference type="ARBA" id="ARBA00022737"/>
    </source>
</evidence>
<feature type="repeat" description="TPR" evidence="3">
    <location>
        <begin position="63"/>
        <end position="96"/>
    </location>
</feature>
<dbReference type="InterPro" id="IPR019734">
    <property type="entry name" value="TPR_rpt"/>
</dbReference>
<dbReference type="PANTHER" id="PTHR44943:SF8">
    <property type="entry name" value="TPR REPEAT-CONTAINING PROTEIN MJ0263"/>
    <property type="match status" value="1"/>
</dbReference>
<dbReference type="PANTHER" id="PTHR44943">
    <property type="entry name" value="CELLULOSE SYNTHASE OPERON PROTEIN C"/>
    <property type="match status" value="1"/>
</dbReference>
<dbReference type="SUPFAM" id="SSF48452">
    <property type="entry name" value="TPR-like"/>
    <property type="match status" value="1"/>
</dbReference>
<comment type="caution">
    <text evidence="4">The sequence shown here is derived from an EMBL/GenBank/DDBJ whole genome shotgun (WGS) entry which is preliminary data.</text>
</comment>
<dbReference type="Pfam" id="PF13181">
    <property type="entry name" value="TPR_8"/>
    <property type="match status" value="1"/>
</dbReference>
<dbReference type="Pfam" id="PF14559">
    <property type="entry name" value="TPR_19"/>
    <property type="match status" value="1"/>
</dbReference>
<dbReference type="Proteomes" id="UP000703893">
    <property type="component" value="Unassembled WGS sequence"/>
</dbReference>
<organism evidence="4 5">
    <name type="scientific">Candidatus Tanganyikabacteria bacterium</name>
    <dbReference type="NCBI Taxonomy" id="2961651"/>
    <lineage>
        <taxon>Bacteria</taxon>
        <taxon>Bacillati</taxon>
        <taxon>Candidatus Sericytochromatia</taxon>
        <taxon>Candidatus Tanganyikabacteria</taxon>
    </lineage>
</organism>
<evidence type="ECO:0000313" key="4">
    <source>
        <dbReference type="EMBL" id="MBM3276169.1"/>
    </source>
</evidence>
<evidence type="ECO:0000256" key="2">
    <source>
        <dbReference type="ARBA" id="ARBA00022803"/>
    </source>
</evidence>